<dbReference type="AlphaFoldDB" id="A0A401ZVW2"/>
<name>A0A401ZVW2_9CHLR</name>
<dbReference type="Proteomes" id="UP000287352">
    <property type="component" value="Unassembled WGS sequence"/>
</dbReference>
<evidence type="ECO:0000313" key="2">
    <source>
        <dbReference type="Proteomes" id="UP000287352"/>
    </source>
</evidence>
<evidence type="ECO:0000313" key="1">
    <source>
        <dbReference type="EMBL" id="GCE11035.1"/>
    </source>
</evidence>
<dbReference type="InterPro" id="IPR035948">
    <property type="entry name" value="YwqG-like_sf"/>
</dbReference>
<dbReference type="InterPro" id="IPR015315">
    <property type="entry name" value="DUF1963"/>
</dbReference>
<dbReference type="Gene3D" id="2.30.320.10">
    <property type="entry name" value="YwqG-like"/>
    <property type="match status" value="1"/>
</dbReference>
<dbReference type="Pfam" id="PF09234">
    <property type="entry name" value="DUF1963"/>
    <property type="match status" value="1"/>
</dbReference>
<sequence>MDNLSTLFQERGLARVSQNLQCVALPSIRLKAQRSDDAVIPCGATKFGGGPDLAAGQEWPERQGKPLPFLAQLDLAALIPYDMHHVLPRTGRLSFFFDVDAYYDGDGEPRSSTWKVCYDTTPLSLVTRHAIPTTVSKRRRYDACTITPSFEWTLPGYEPYSPTRLQRLNISHDLPPDEEKAYYTLQNDLAGLGNSPYHIAIHRCLGNPDELQHDPFPDLGGTPSDWVLLLQMDSDGEPETQWADTGRLYFWCQKSDLAAGDLSQVQMILDC</sequence>
<organism evidence="1 2">
    <name type="scientific">Tengunoibacter tsumagoiensis</name>
    <dbReference type="NCBI Taxonomy" id="2014871"/>
    <lineage>
        <taxon>Bacteria</taxon>
        <taxon>Bacillati</taxon>
        <taxon>Chloroflexota</taxon>
        <taxon>Ktedonobacteria</taxon>
        <taxon>Ktedonobacterales</taxon>
        <taxon>Dictyobacteraceae</taxon>
        <taxon>Tengunoibacter</taxon>
    </lineage>
</organism>
<dbReference type="OrthoDB" id="8856529at2"/>
<dbReference type="RefSeq" id="WP_126578623.1">
    <property type="nucleotide sequence ID" value="NZ_BIFR01000001.1"/>
</dbReference>
<gene>
    <name evidence="1" type="ORF">KTT_08940</name>
</gene>
<comment type="caution">
    <text evidence="1">The sequence shown here is derived from an EMBL/GenBank/DDBJ whole genome shotgun (WGS) entry which is preliminary data.</text>
</comment>
<reference evidence="2" key="1">
    <citation type="submission" date="2018-12" db="EMBL/GenBank/DDBJ databases">
        <title>Tengunoibacter tsumagoiensis gen. nov., sp. nov., Dictyobacter kobayashii sp. nov., D. alpinus sp. nov., and D. joshuensis sp. nov. and description of Dictyobacteraceae fam. nov. within the order Ktedonobacterales isolated from Tengu-no-mugimeshi.</title>
        <authorList>
            <person name="Wang C.M."/>
            <person name="Zheng Y."/>
            <person name="Sakai Y."/>
            <person name="Toyoda A."/>
            <person name="Minakuchi Y."/>
            <person name="Abe K."/>
            <person name="Yokota A."/>
            <person name="Yabe S."/>
        </authorList>
    </citation>
    <scope>NUCLEOTIDE SEQUENCE [LARGE SCALE GENOMIC DNA]</scope>
    <source>
        <strain evidence="2">Uno3</strain>
    </source>
</reference>
<dbReference type="EMBL" id="BIFR01000001">
    <property type="protein sequence ID" value="GCE11035.1"/>
    <property type="molecule type" value="Genomic_DNA"/>
</dbReference>
<proteinExistence type="predicted"/>
<evidence type="ECO:0008006" key="3">
    <source>
        <dbReference type="Google" id="ProtNLM"/>
    </source>
</evidence>
<dbReference type="SUPFAM" id="SSF103032">
    <property type="entry name" value="Hypothetical protein YwqG"/>
    <property type="match status" value="1"/>
</dbReference>
<accession>A0A401ZVW2</accession>
<keyword evidence="2" id="KW-1185">Reference proteome</keyword>
<protein>
    <recommendedName>
        <fullName evidence="3">DUF1963 domain-containing protein</fullName>
    </recommendedName>
</protein>
<dbReference type="PANTHER" id="PTHR36436:SF6">
    <property type="entry name" value="SLL5081 PROTEIN"/>
    <property type="match status" value="1"/>
</dbReference>
<dbReference type="PANTHER" id="PTHR36436">
    <property type="entry name" value="SLL5081 PROTEIN"/>
    <property type="match status" value="1"/>
</dbReference>